<name>A0A8J7SEK0_9RHOB</name>
<dbReference type="AlphaFoldDB" id="A0A8J7SEK0"/>
<gene>
    <name evidence="1" type="ORF">H0I76_10160</name>
</gene>
<reference evidence="1" key="1">
    <citation type="submission" date="2020-12" db="EMBL/GenBank/DDBJ databases">
        <title>Bacterial taxonomy.</title>
        <authorList>
            <person name="Pan X."/>
        </authorList>
    </citation>
    <scope>NUCLEOTIDE SEQUENCE</scope>
    <source>
        <strain evidence="1">M0105</strain>
    </source>
</reference>
<comment type="caution">
    <text evidence="1">The sequence shown here is derived from an EMBL/GenBank/DDBJ whole genome shotgun (WGS) entry which is preliminary data.</text>
</comment>
<dbReference type="EMBL" id="JAEHHL010000006">
    <property type="protein sequence ID" value="MBK0399556.1"/>
    <property type="molecule type" value="Genomic_DNA"/>
</dbReference>
<dbReference type="SUPFAM" id="SSF103025">
    <property type="entry name" value="Folate-binding domain"/>
    <property type="match status" value="1"/>
</dbReference>
<accession>A0A8J7SEK0</accession>
<dbReference type="Gene3D" id="3.30.1360.120">
    <property type="entry name" value="Probable tRNA modification gtpase trme, domain 1"/>
    <property type="match status" value="1"/>
</dbReference>
<dbReference type="InterPro" id="IPR027266">
    <property type="entry name" value="TrmE/GcvT-like"/>
</dbReference>
<organism evidence="1 2">
    <name type="scientific">Thermohalobaculum xanthum</name>
    <dbReference type="NCBI Taxonomy" id="2753746"/>
    <lineage>
        <taxon>Bacteria</taxon>
        <taxon>Pseudomonadati</taxon>
        <taxon>Pseudomonadota</taxon>
        <taxon>Alphaproteobacteria</taxon>
        <taxon>Rhodobacterales</taxon>
        <taxon>Paracoccaceae</taxon>
        <taxon>Thermohalobaculum</taxon>
    </lineage>
</organism>
<dbReference type="Proteomes" id="UP000655420">
    <property type="component" value="Unassembled WGS sequence"/>
</dbReference>
<proteinExistence type="predicted"/>
<evidence type="ECO:0000313" key="1">
    <source>
        <dbReference type="EMBL" id="MBK0399556.1"/>
    </source>
</evidence>
<keyword evidence="2" id="KW-1185">Reference proteome</keyword>
<protein>
    <submittedName>
        <fullName evidence="1">Uncharacterized protein</fullName>
    </submittedName>
</protein>
<evidence type="ECO:0000313" key="2">
    <source>
        <dbReference type="Proteomes" id="UP000655420"/>
    </source>
</evidence>
<sequence>MDEMSWPDTIPSPGATLDLGGVQAACLAPGHAVLVSGNLGAALAELAPGARMVGLGGDIGGGAFALRIARDRALLVAPTPFEIADGWQAADYGVSRAGDAFCPISLVGERAGQVIAQGTACDLKGNSPSAALIFAGQFALLARDGAAFMLWVERPMLAYVWDWIGQAGKD</sequence>
<dbReference type="RefSeq" id="WP_200609762.1">
    <property type="nucleotide sequence ID" value="NZ_JAEHHL010000006.1"/>
</dbReference>